<protein>
    <submittedName>
        <fullName evidence="1">Uncharacterized protein</fullName>
    </submittedName>
</protein>
<name>A0A1H5E7A7_9BRAD</name>
<evidence type="ECO:0000313" key="2">
    <source>
        <dbReference type="Proteomes" id="UP000198992"/>
    </source>
</evidence>
<gene>
    <name evidence="1" type="ORF">SAMN05444164_6102</name>
</gene>
<organism evidence="1 2">
    <name type="scientific">Bradyrhizobium erythrophlei</name>
    <dbReference type="NCBI Taxonomy" id="1437360"/>
    <lineage>
        <taxon>Bacteria</taxon>
        <taxon>Pseudomonadati</taxon>
        <taxon>Pseudomonadota</taxon>
        <taxon>Alphaproteobacteria</taxon>
        <taxon>Hyphomicrobiales</taxon>
        <taxon>Nitrobacteraceae</taxon>
        <taxon>Bradyrhizobium</taxon>
    </lineage>
</organism>
<proteinExistence type="predicted"/>
<dbReference type="Proteomes" id="UP000198992">
    <property type="component" value="Unassembled WGS sequence"/>
</dbReference>
<dbReference type="RefSeq" id="WP_092123156.1">
    <property type="nucleotide sequence ID" value="NZ_FNTH01000001.1"/>
</dbReference>
<accession>A0A1H5E7A7</accession>
<dbReference type="EMBL" id="FNTH01000001">
    <property type="protein sequence ID" value="SED87042.1"/>
    <property type="molecule type" value="Genomic_DNA"/>
</dbReference>
<reference evidence="1 2" key="1">
    <citation type="submission" date="2016-10" db="EMBL/GenBank/DDBJ databases">
        <authorList>
            <person name="de Groot N.N."/>
        </authorList>
    </citation>
    <scope>NUCLEOTIDE SEQUENCE [LARGE SCALE GENOMIC DNA]</scope>
    <source>
        <strain evidence="1 2">MT12</strain>
    </source>
</reference>
<dbReference type="AlphaFoldDB" id="A0A1H5E7A7"/>
<evidence type="ECO:0000313" key="1">
    <source>
        <dbReference type="EMBL" id="SED87042.1"/>
    </source>
</evidence>
<sequence length="63" mass="7105">MKRPAPIEAAPFKEFWREAGAAYAPVTRQITLPTSSATTKEPAWTDALPEADRDFMQSIARRR</sequence>